<dbReference type="OrthoDB" id="606679at2"/>
<dbReference type="Proteomes" id="UP000192796">
    <property type="component" value="Unassembled WGS sequence"/>
</dbReference>
<feature type="region of interest" description="Disordered" evidence="2">
    <location>
        <begin position="48"/>
        <end position="93"/>
    </location>
</feature>
<dbReference type="EMBL" id="LVYD01000075">
    <property type="protein sequence ID" value="OQP59647.1"/>
    <property type="molecule type" value="Genomic_DNA"/>
</dbReference>
<comment type="caution">
    <text evidence="3">The sequence shown here is derived from an EMBL/GenBank/DDBJ whole genome shotgun (WGS) entry which is preliminary data.</text>
</comment>
<dbReference type="RefSeq" id="WP_143774366.1">
    <property type="nucleotide sequence ID" value="NZ_LVYD01000075.1"/>
</dbReference>
<name>A0A1V9FMW5_9BACT</name>
<evidence type="ECO:0000256" key="1">
    <source>
        <dbReference type="SAM" id="Coils"/>
    </source>
</evidence>
<evidence type="ECO:0000313" key="3">
    <source>
        <dbReference type="EMBL" id="OQP59647.1"/>
    </source>
</evidence>
<feature type="coiled-coil region" evidence="1">
    <location>
        <begin position="314"/>
        <end position="341"/>
    </location>
</feature>
<organism evidence="3 4">
    <name type="scientific">Niastella vici</name>
    <dbReference type="NCBI Taxonomy" id="1703345"/>
    <lineage>
        <taxon>Bacteria</taxon>
        <taxon>Pseudomonadati</taxon>
        <taxon>Bacteroidota</taxon>
        <taxon>Chitinophagia</taxon>
        <taxon>Chitinophagales</taxon>
        <taxon>Chitinophagaceae</taxon>
        <taxon>Niastella</taxon>
    </lineage>
</organism>
<reference evidence="3 4" key="1">
    <citation type="submission" date="2016-03" db="EMBL/GenBank/DDBJ databases">
        <title>Niastella vici sp. nov., isolated from farmland soil.</title>
        <authorList>
            <person name="Chen L."/>
            <person name="Wang D."/>
            <person name="Yang S."/>
            <person name="Wang G."/>
        </authorList>
    </citation>
    <scope>NUCLEOTIDE SEQUENCE [LARGE SCALE GENOMIC DNA]</scope>
    <source>
        <strain evidence="3 4">DJ57</strain>
    </source>
</reference>
<sequence length="816" mass="92442">MQKWIGIILLLLGNWVTTYCQINKPDGSRFTRSLLSSAKNKLNEVKDSVSTSTNRLLQNSPLKSKTGEVASAVDTAAPKMAPTTDAVTEPEDDEPTTWFIEHRGCKSTVRIPIYAYIYVPVVKEPVNPKEPEMPKRIPFLQVHGNIMYNVNYYSNIDTPYNEQNVYQHTVQTYLDITVKGKYPMRLYLTNRFSNSKLFRNFSDLNMNYNNTQFTQKIKTQVREKFLASLPSPTAPDSLKNELGLTIKKLKLLDGWIKNPALIQKMVEERERAMRDSIKAGLDTSFRMQAPQKSEIKDSLIARLNLDSSSIYKQYTEKKAQADSLRNRIVVLQQMVKTANQRSRQSVDKVCNDIESAKSPARLKQIMEENHIGDSILPKGYKTLMAIRSFGIGRTVVNYSELSAKNISVNGFQAEYNPDAYYAAATGSVDYRFRDFIVKGPKQSGQYLTVLRYGRGLKDGNNIIFTWFGGRRQLYNAATVDTQQVQTQTPSSGLMGFTIEGTYRLTKNIILTAEVAKSSYPAYAKDSTGKSSLPSQMLEMSNRHNEAYSLKADGFFPKTQTTVRGTLKRLGANFQSFSTFTDGSAQTAWSANIQQLFFKRQLTLALGANTNDFSNPLIGSQYKSTTVFKSVQATWRRNRWPVISVGYFPSSQITKLGDGQYQENLFYTLTGNVTHSYRVSNLMMNSALVYTQFYNRSTDSGFVYFNTKNLLLSHTVFWQQFTLQGNASGAFNQDYKLYTLEGKALYNLNKYLMIGGGLKYNRQTVFNIEQLGYSAETMVQIPKFGQIQFSAEKGFIPGMNKQLVPNNTGRATYFKTF</sequence>
<keyword evidence="1" id="KW-0175">Coiled coil</keyword>
<evidence type="ECO:0000256" key="2">
    <source>
        <dbReference type="SAM" id="MobiDB-lite"/>
    </source>
</evidence>
<dbReference type="STRING" id="1703345.A3860_36835"/>
<feature type="compositionally biased region" description="Polar residues" evidence="2">
    <location>
        <begin position="48"/>
        <end position="63"/>
    </location>
</feature>
<keyword evidence="4" id="KW-1185">Reference proteome</keyword>
<proteinExistence type="predicted"/>
<dbReference type="AlphaFoldDB" id="A0A1V9FMW5"/>
<evidence type="ECO:0000313" key="4">
    <source>
        <dbReference type="Proteomes" id="UP000192796"/>
    </source>
</evidence>
<protein>
    <submittedName>
        <fullName evidence="3">Uncharacterized protein</fullName>
    </submittedName>
</protein>
<accession>A0A1V9FMW5</accession>
<gene>
    <name evidence="3" type="ORF">A3860_36835</name>
</gene>